<dbReference type="SMART" id="SM00155">
    <property type="entry name" value="PLDc"/>
    <property type="match status" value="2"/>
</dbReference>
<organism evidence="10 11">
    <name type="scientific">Morella rubra</name>
    <name type="common">Chinese bayberry</name>
    <dbReference type="NCBI Taxonomy" id="262757"/>
    <lineage>
        <taxon>Eukaryota</taxon>
        <taxon>Viridiplantae</taxon>
        <taxon>Streptophyta</taxon>
        <taxon>Embryophyta</taxon>
        <taxon>Tracheophyta</taxon>
        <taxon>Spermatophyta</taxon>
        <taxon>Magnoliopsida</taxon>
        <taxon>eudicotyledons</taxon>
        <taxon>Gunneridae</taxon>
        <taxon>Pentapetalae</taxon>
        <taxon>rosids</taxon>
        <taxon>fabids</taxon>
        <taxon>Fagales</taxon>
        <taxon>Myricaceae</taxon>
        <taxon>Morella</taxon>
    </lineage>
</organism>
<comment type="caution">
    <text evidence="10">The sequence shown here is derived from an EMBL/GenBank/DDBJ whole genome shotgun (WGS) entry which is preliminary data.</text>
</comment>
<feature type="domain" description="PLD phosphodiesterase" evidence="9">
    <location>
        <begin position="911"/>
        <end position="938"/>
    </location>
</feature>
<evidence type="ECO:0000256" key="1">
    <source>
        <dbReference type="ARBA" id="ARBA00000798"/>
    </source>
</evidence>
<feature type="compositionally biased region" description="Basic and acidic residues" evidence="7">
    <location>
        <begin position="726"/>
        <end position="740"/>
    </location>
</feature>
<dbReference type="GO" id="GO:0035556">
    <property type="term" value="P:intracellular signal transduction"/>
    <property type="evidence" value="ECO:0007669"/>
    <property type="project" value="InterPro"/>
</dbReference>
<evidence type="ECO:0000256" key="4">
    <source>
        <dbReference type="ARBA" id="ARBA00022963"/>
    </source>
</evidence>
<evidence type="ECO:0000259" key="9">
    <source>
        <dbReference type="PROSITE" id="PS50035"/>
    </source>
</evidence>
<proteinExistence type="inferred from homology"/>
<dbReference type="GO" id="GO:0004630">
    <property type="term" value="F:phospholipase D activity"/>
    <property type="evidence" value="ECO:0007669"/>
    <property type="project" value="UniProtKB-UniRule"/>
</dbReference>
<evidence type="ECO:0000256" key="2">
    <source>
        <dbReference type="ARBA" id="ARBA00022737"/>
    </source>
</evidence>
<gene>
    <name evidence="10" type="ORF">CJ030_MR5G017196</name>
</gene>
<dbReference type="CDD" id="cd09138">
    <property type="entry name" value="PLDc_vPLD1_2_yPLD_like_1"/>
    <property type="match status" value="1"/>
</dbReference>
<dbReference type="Gene3D" id="3.30.870.10">
    <property type="entry name" value="Endonuclease Chain A"/>
    <property type="match status" value="2"/>
</dbReference>
<dbReference type="InterPro" id="IPR016555">
    <property type="entry name" value="PLipase_D_euk"/>
</dbReference>
<dbReference type="Pfam" id="PF00614">
    <property type="entry name" value="PLDc"/>
    <property type="match status" value="2"/>
</dbReference>
<sequence length="1132" mass="128518">MASEQLMHFSGKGYVQMQSDPSPSMTSSFFSFRQGSADSTRIFDELPEAIIVSVSRPDASDISPLLLSYTIEFHYKQFKWRLVKKASQLFYLHFNLKKRAFIEEIHEKQEQVKEWLQNLGIVDHATVVQDDDENDDETIPLNQDESVKIRDVPSSAALPIIRPALGRQYSISDRAKVAMQGYLNHFLGNLDIVNSREVCKFLEVSKLSFSPEYGPKLKEDYVMVKHLPKIPNDDDDSRKCCACHCFSCCNDNWQKVWVVLKPGFLALLVDPFHTQPLDIVVFDVLPASDGNGEGRVSLAKEVKERNPLRHAFKVTCGNRSIRIRAKSSAKVKDWVAAINDAGLRPPEGWCHPHRFGSFAPPRGLTEDGSQAQWFVDGRAAFEAIASSIEDAKSEIFICGWWLCPELYLRRPFHAHASSRLDALLEAKAKQGVQIYILLYKEVALALKINSVYSKRKLLSIHENVRVLRYPDHFSSGVYLWSHHEKLVIVDYQVCFIGGLDLCFGRYDTSEHKVGDCPPLIWPGKDYYNPRESEPNSWEDTMKDELDRGKYPRMPWHDVHCALWGPPCRDIARHFVQRWNYAKRNKAPNEQAIPLLMPQQHMVIPHYMGKSREMEVERKNVQNHSVFRKQDSFSARSSLQDIPLLLPQEADGLDVPSGEPKLNQSEFTTDHFDQPSRVKTGLSFSFRKSKVEAEGPDTPLKGFVDDFESSDHLGKLLSDRVAQPGKKSSDRDWWETQERGDQGGFADESGQVGPGVSCHCQVIRSVSQWSAGTSQTEESIHSAYCSLIERAEHFIYIENQFFISGLSGDDTIRNRVLEALFRRIMRAYNENKCFRVIIVIPLLPGFQGGLDDGGAASVRAIMHWQYRTIFRGPNSILHNLSDLLGPKIHDYISFYGLRAYGKLFDGGPVASSQVYVHSKIMIADDCVSLIGSANINDRSLLGSRDSELDDFWANFPLSVKCLFQIGVLIEDKEPVNSFMGGKPWKAGKFSQTLRLSLWTEHLGICSGEIDKIIDPVVDSTYKDIWMATAKTNTAIYHDVFSCIPNDLIQTRAALRQSMAFWKDRLGVSTIDLGIAPEKLESYQNGDIKETDPMERLEAVRGHLVSFPLDFMCKEDLRPVFNESEYYASSHVFH</sequence>
<dbReference type="InterPro" id="IPR001736">
    <property type="entry name" value="PLipase_D/transphosphatidylase"/>
</dbReference>
<feature type="domain" description="PLD phosphodiesterase" evidence="9">
    <location>
        <begin position="478"/>
        <end position="505"/>
    </location>
</feature>
<feature type="domain" description="PH" evidence="8">
    <location>
        <begin position="252"/>
        <end position="343"/>
    </location>
</feature>
<keyword evidence="2" id="KW-0677">Repeat</keyword>
<dbReference type="InterPro" id="IPR011993">
    <property type="entry name" value="PH-like_dom_sf"/>
</dbReference>
<dbReference type="SUPFAM" id="SSF56024">
    <property type="entry name" value="Phospholipase D/nuclease"/>
    <property type="match status" value="2"/>
</dbReference>
<dbReference type="PROSITE" id="PS50003">
    <property type="entry name" value="PH_DOMAIN"/>
    <property type="match status" value="1"/>
</dbReference>
<dbReference type="GO" id="GO:0005886">
    <property type="term" value="C:plasma membrane"/>
    <property type="evidence" value="ECO:0007669"/>
    <property type="project" value="TreeGrafter"/>
</dbReference>
<dbReference type="SMART" id="SM00233">
    <property type="entry name" value="PH"/>
    <property type="match status" value="1"/>
</dbReference>
<comment type="catalytic activity">
    <reaction evidence="1 6">
        <text>a 1,2-diacyl-sn-glycero-3-phosphocholine + H2O = a 1,2-diacyl-sn-glycero-3-phosphate + choline + H(+)</text>
        <dbReference type="Rhea" id="RHEA:14445"/>
        <dbReference type="ChEBI" id="CHEBI:15354"/>
        <dbReference type="ChEBI" id="CHEBI:15377"/>
        <dbReference type="ChEBI" id="CHEBI:15378"/>
        <dbReference type="ChEBI" id="CHEBI:57643"/>
        <dbReference type="ChEBI" id="CHEBI:58608"/>
        <dbReference type="EC" id="3.1.4.4"/>
    </reaction>
</comment>
<dbReference type="SUPFAM" id="SSF50729">
    <property type="entry name" value="PH domain-like"/>
    <property type="match status" value="1"/>
</dbReference>
<dbReference type="Proteomes" id="UP000516437">
    <property type="component" value="Chromosome 5"/>
</dbReference>
<dbReference type="PROSITE" id="PS50035">
    <property type="entry name" value="PLD"/>
    <property type="match status" value="2"/>
</dbReference>
<name>A0A6A1VMH6_9ROSI</name>
<dbReference type="EMBL" id="RXIC02000023">
    <property type="protein sequence ID" value="KAB1213933.1"/>
    <property type="molecule type" value="Genomic_DNA"/>
</dbReference>
<dbReference type="EC" id="3.1.4.4" evidence="6"/>
<dbReference type="GO" id="GO:0009395">
    <property type="term" value="P:phospholipid catabolic process"/>
    <property type="evidence" value="ECO:0007669"/>
    <property type="project" value="TreeGrafter"/>
</dbReference>
<accession>A0A6A1VMH6</accession>
<protein>
    <recommendedName>
        <fullName evidence="6">Phospholipase</fullName>
        <ecNumber evidence="6">3.1.4.4</ecNumber>
    </recommendedName>
</protein>
<dbReference type="CDD" id="cd01254">
    <property type="entry name" value="PH_PLD"/>
    <property type="match status" value="1"/>
</dbReference>
<dbReference type="PANTHER" id="PTHR18896">
    <property type="entry name" value="PHOSPHOLIPASE D"/>
    <property type="match status" value="1"/>
</dbReference>
<dbReference type="OrthoDB" id="14911at2759"/>
<evidence type="ECO:0000256" key="7">
    <source>
        <dbReference type="SAM" id="MobiDB-lite"/>
    </source>
</evidence>
<evidence type="ECO:0000256" key="3">
    <source>
        <dbReference type="ARBA" id="ARBA00022801"/>
    </source>
</evidence>
<keyword evidence="11" id="KW-1185">Reference proteome</keyword>
<evidence type="ECO:0000313" key="10">
    <source>
        <dbReference type="EMBL" id="KAB1213933.1"/>
    </source>
</evidence>
<evidence type="ECO:0000259" key="8">
    <source>
        <dbReference type="PROSITE" id="PS50003"/>
    </source>
</evidence>
<reference evidence="10 11" key="1">
    <citation type="journal article" date="2019" name="Plant Biotechnol. J.">
        <title>The red bayberry genome and genetic basis of sex determination.</title>
        <authorList>
            <person name="Jia H.M."/>
            <person name="Jia H.J."/>
            <person name="Cai Q.L."/>
            <person name="Wang Y."/>
            <person name="Zhao H.B."/>
            <person name="Yang W.F."/>
            <person name="Wang G.Y."/>
            <person name="Li Y.H."/>
            <person name="Zhan D.L."/>
            <person name="Shen Y.T."/>
            <person name="Niu Q.F."/>
            <person name="Chang L."/>
            <person name="Qiu J."/>
            <person name="Zhao L."/>
            <person name="Xie H.B."/>
            <person name="Fu W.Y."/>
            <person name="Jin J."/>
            <person name="Li X.W."/>
            <person name="Jiao Y."/>
            <person name="Zhou C.C."/>
            <person name="Tu T."/>
            <person name="Chai C.Y."/>
            <person name="Gao J.L."/>
            <person name="Fan L.J."/>
            <person name="van de Weg E."/>
            <person name="Wang J.Y."/>
            <person name="Gao Z.S."/>
        </authorList>
    </citation>
    <scope>NUCLEOTIDE SEQUENCE [LARGE SCALE GENOMIC DNA]</scope>
    <source>
        <tissue evidence="10">Leaves</tissue>
    </source>
</reference>
<dbReference type="AlphaFoldDB" id="A0A6A1VMH6"/>
<keyword evidence="4 6" id="KW-0442">Lipid degradation</keyword>
<dbReference type="InterPro" id="IPR001849">
    <property type="entry name" value="PH_domain"/>
</dbReference>
<evidence type="ECO:0000313" key="11">
    <source>
        <dbReference type="Proteomes" id="UP000516437"/>
    </source>
</evidence>
<evidence type="ECO:0000256" key="5">
    <source>
        <dbReference type="ARBA" id="ARBA00023098"/>
    </source>
</evidence>
<feature type="region of interest" description="Disordered" evidence="7">
    <location>
        <begin position="718"/>
        <end position="749"/>
    </location>
</feature>
<dbReference type="PIRSF" id="PIRSF009376">
    <property type="entry name" value="Phospholipase_D_euk"/>
    <property type="match status" value="1"/>
</dbReference>
<dbReference type="Gene3D" id="2.30.29.30">
    <property type="entry name" value="Pleckstrin-homology domain (PH domain)/Phosphotyrosine-binding domain (PTB)"/>
    <property type="match status" value="1"/>
</dbReference>
<dbReference type="PANTHER" id="PTHR18896:SF76">
    <property type="entry name" value="PHOSPHOLIPASE"/>
    <property type="match status" value="1"/>
</dbReference>
<dbReference type="InterPro" id="IPR015679">
    <property type="entry name" value="PLipase_D_fam"/>
</dbReference>
<keyword evidence="5" id="KW-0443">Lipid metabolism</keyword>
<evidence type="ECO:0000256" key="6">
    <source>
        <dbReference type="PIRNR" id="PIRNR009376"/>
    </source>
</evidence>
<comment type="similarity">
    <text evidence="6">Belongs to the phospholipase D family.</text>
</comment>
<dbReference type="FunFam" id="3.30.870.10:FF:000011">
    <property type="entry name" value="Phospholipase"/>
    <property type="match status" value="1"/>
</dbReference>
<dbReference type="CDD" id="cd09141">
    <property type="entry name" value="PLDc_vPLD1_2_yPLD_like_2"/>
    <property type="match status" value="1"/>
</dbReference>
<keyword evidence="3 6" id="KW-0378">Hydrolase</keyword>
<dbReference type="GO" id="GO:0006654">
    <property type="term" value="P:phosphatidic acid biosynthetic process"/>
    <property type="evidence" value="ECO:0007669"/>
    <property type="project" value="InterPro"/>
</dbReference>